<feature type="region of interest" description="Disordered" evidence="6">
    <location>
        <begin position="204"/>
        <end position="294"/>
    </location>
</feature>
<evidence type="ECO:0000256" key="6">
    <source>
        <dbReference type="SAM" id="MobiDB-lite"/>
    </source>
</evidence>
<gene>
    <name evidence="8" type="ORF">AJ80_09875</name>
</gene>
<accession>A0A2B7WHS3</accession>
<dbReference type="PROSITE" id="PS00028">
    <property type="entry name" value="ZINC_FINGER_C2H2_1"/>
    <property type="match status" value="1"/>
</dbReference>
<dbReference type="Proteomes" id="UP000224634">
    <property type="component" value="Unassembled WGS sequence"/>
</dbReference>
<sequence>MALEKADSRFPCTFAGCLRVFDSLKALKGHKKTTPEHEYCFRCDLDFADEDQILIHKIESNKHIACPLCGAEFKSEGGRNGHIRQFHQAEQNIVCVGCNSKFNRAHALMFHVETNQCEGISVDKHQEYRSQKLTIKAALNNSSKDHKPANANGQSEVDSVDGGVGLPNTSYTTYAAEESVASDDHLSFSRDFLDDIDTRSVTSHARSIKHWPSAKDAESAASESDEEEEDLMEFGESGSSGNITPTRSDNKNNKRSHNPAPAPHTPRASGQDHKGARSAHAAASGYEHTTPAPKEVNRAWNPYDWLSSRTGKFHCPCGMSFATAKELTDHVRSGVHADGYARCPSCNRPFRSYAAVVAHCETATARCKVSESYDYARVMDEVSAGIIDAVGYHADGTVRYQASKKPKEFTKEVNW</sequence>
<dbReference type="EMBL" id="PDNA01000381">
    <property type="protein sequence ID" value="PGG96087.1"/>
    <property type="molecule type" value="Genomic_DNA"/>
</dbReference>
<dbReference type="GO" id="GO:0008270">
    <property type="term" value="F:zinc ion binding"/>
    <property type="evidence" value="ECO:0007669"/>
    <property type="project" value="UniProtKB-KW"/>
</dbReference>
<protein>
    <recommendedName>
        <fullName evidence="7">C2H2-type domain-containing protein</fullName>
    </recommendedName>
</protein>
<dbReference type="Gene3D" id="3.30.160.60">
    <property type="entry name" value="Classic Zinc Finger"/>
    <property type="match status" value="2"/>
</dbReference>
<dbReference type="GO" id="GO:0005634">
    <property type="term" value="C:nucleus"/>
    <property type="evidence" value="ECO:0007669"/>
    <property type="project" value="TreeGrafter"/>
</dbReference>
<organism evidence="8 9">
    <name type="scientific">Polytolypa hystricis (strain UAMH7299)</name>
    <dbReference type="NCBI Taxonomy" id="1447883"/>
    <lineage>
        <taxon>Eukaryota</taxon>
        <taxon>Fungi</taxon>
        <taxon>Dikarya</taxon>
        <taxon>Ascomycota</taxon>
        <taxon>Pezizomycotina</taxon>
        <taxon>Eurotiomycetes</taxon>
        <taxon>Eurotiomycetidae</taxon>
        <taxon>Onygenales</taxon>
        <taxon>Onygenales incertae sedis</taxon>
        <taxon>Polytolypa</taxon>
    </lineage>
</organism>
<evidence type="ECO:0000313" key="9">
    <source>
        <dbReference type="Proteomes" id="UP000224634"/>
    </source>
</evidence>
<evidence type="ECO:0000256" key="3">
    <source>
        <dbReference type="ARBA" id="ARBA00022771"/>
    </source>
</evidence>
<reference evidence="8 9" key="1">
    <citation type="submission" date="2017-10" db="EMBL/GenBank/DDBJ databases">
        <title>Comparative genomics in systemic dimorphic fungi from Ajellomycetaceae.</title>
        <authorList>
            <person name="Munoz J.F."/>
            <person name="Mcewen J.G."/>
            <person name="Clay O.K."/>
            <person name="Cuomo C.A."/>
        </authorList>
    </citation>
    <scope>NUCLEOTIDE SEQUENCE [LARGE SCALE GENOMIC DNA]</scope>
    <source>
        <strain evidence="8 9">UAMH7299</strain>
    </source>
</reference>
<evidence type="ECO:0000256" key="5">
    <source>
        <dbReference type="PROSITE-ProRule" id="PRU00042"/>
    </source>
</evidence>
<dbReference type="Pfam" id="PF24666">
    <property type="entry name" value="zf-C2H2_fungi_2"/>
    <property type="match status" value="1"/>
</dbReference>
<feature type="compositionally biased region" description="Acidic residues" evidence="6">
    <location>
        <begin position="223"/>
        <end position="233"/>
    </location>
</feature>
<feature type="region of interest" description="Disordered" evidence="6">
    <location>
        <begin position="140"/>
        <end position="164"/>
    </location>
</feature>
<dbReference type="GO" id="GO:0000977">
    <property type="term" value="F:RNA polymerase II transcription regulatory region sequence-specific DNA binding"/>
    <property type="evidence" value="ECO:0007669"/>
    <property type="project" value="TreeGrafter"/>
</dbReference>
<evidence type="ECO:0000313" key="8">
    <source>
        <dbReference type="EMBL" id="PGG96087.1"/>
    </source>
</evidence>
<evidence type="ECO:0000259" key="7">
    <source>
        <dbReference type="PROSITE" id="PS50157"/>
    </source>
</evidence>
<dbReference type="AlphaFoldDB" id="A0A2B7WHS3"/>
<dbReference type="Pfam" id="PF13912">
    <property type="entry name" value="zf-C2H2_6"/>
    <property type="match status" value="1"/>
</dbReference>
<evidence type="ECO:0000256" key="4">
    <source>
        <dbReference type="ARBA" id="ARBA00022833"/>
    </source>
</evidence>
<dbReference type="GO" id="GO:0000981">
    <property type="term" value="F:DNA-binding transcription factor activity, RNA polymerase II-specific"/>
    <property type="evidence" value="ECO:0007669"/>
    <property type="project" value="TreeGrafter"/>
</dbReference>
<dbReference type="InterPro" id="IPR013087">
    <property type="entry name" value="Znf_C2H2_type"/>
</dbReference>
<dbReference type="PANTHER" id="PTHR24409">
    <property type="entry name" value="ZINC FINGER PROTEIN 142"/>
    <property type="match status" value="1"/>
</dbReference>
<keyword evidence="9" id="KW-1185">Reference proteome</keyword>
<keyword evidence="4" id="KW-0862">Zinc</keyword>
<keyword evidence="1" id="KW-0479">Metal-binding</keyword>
<keyword evidence="2" id="KW-0677">Repeat</keyword>
<feature type="compositionally biased region" description="Polar residues" evidence="6">
    <location>
        <begin position="237"/>
        <end position="247"/>
    </location>
</feature>
<feature type="domain" description="C2H2-type" evidence="7">
    <location>
        <begin position="64"/>
        <end position="92"/>
    </location>
</feature>
<proteinExistence type="predicted"/>
<evidence type="ECO:0000256" key="1">
    <source>
        <dbReference type="ARBA" id="ARBA00022723"/>
    </source>
</evidence>
<comment type="caution">
    <text evidence="8">The sequence shown here is derived from an EMBL/GenBank/DDBJ whole genome shotgun (WGS) entry which is preliminary data.</text>
</comment>
<name>A0A2B7WHS3_POLH7</name>
<keyword evidence="3 5" id="KW-0863">Zinc-finger</keyword>
<dbReference type="OrthoDB" id="8117402at2759"/>
<dbReference type="PROSITE" id="PS50157">
    <property type="entry name" value="ZINC_FINGER_C2H2_2"/>
    <property type="match status" value="1"/>
</dbReference>
<dbReference type="SMART" id="SM00355">
    <property type="entry name" value="ZnF_C2H2"/>
    <property type="match status" value="5"/>
</dbReference>
<dbReference type="PANTHER" id="PTHR24409:SF295">
    <property type="entry name" value="AZ2-RELATED"/>
    <property type="match status" value="1"/>
</dbReference>
<evidence type="ECO:0000256" key="2">
    <source>
        <dbReference type="ARBA" id="ARBA00022737"/>
    </source>
</evidence>